<evidence type="ECO:0000256" key="1">
    <source>
        <dbReference type="SAM" id="Phobius"/>
    </source>
</evidence>
<dbReference type="EMBL" id="QRQM01000015">
    <property type="protein sequence ID" value="RHN05694.1"/>
    <property type="molecule type" value="Genomic_DNA"/>
</dbReference>
<sequence length="387" mass="46270">MLYTLSLLFCLFIAIWYDILNQSRYKNTWYYILLLWFIAISALQFQVGTDLPNYMKEYKQFDVYNFDFFDLFEGGEDRRQPGWILLMYVCRFFTGDFVLFKTIQAVFLNVAVFSFFKKETKSIFLCIFLYALISYLVLNFNLLRQSFALGFALYSYSYLKDKQIAKYLLCVFAAFMFHNSAFLILLAILFNFVKYKKTTLWLTLCIAIIFIYFIYTVDITMLFLDFFKSESVDSNISSIGLGYMQSEDLGIREEFAIFSLRRLCILIVLIYVLFKTKNMPLIYMGGAYLAINILTGIFPIIWRFRIYFDISYMVILATFIKEFEMPRLKSCSKYMSVLFICVILYFFLRDYLTPYAGSSMRYIDQYYPYHSIFDPVVEYERQNYFQL</sequence>
<gene>
    <name evidence="2" type="ORF">DWZ32_13915</name>
</gene>
<feature type="transmembrane region" description="Helical" evidence="1">
    <location>
        <begin position="28"/>
        <end position="47"/>
    </location>
</feature>
<evidence type="ECO:0000313" key="3">
    <source>
        <dbReference type="Proteomes" id="UP000286003"/>
    </source>
</evidence>
<evidence type="ECO:0000313" key="2">
    <source>
        <dbReference type="EMBL" id="RHN05694.1"/>
    </source>
</evidence>
<feature type="transmembrane region" description="Helical" evidence="1">
    <location>
        <begin position="335"/>
        <end position="352"/>
    </location>
</feature>
<reference evidence="2 3" key="1">
    <citation type="submission" date="2018-08" db="EMBL/GenBank/DDBJ databases">
        <title>A genome reference for cultivated species of the human gut microbiota.</title>
        <authorList>
            <person name="Zou Y."/>
            <person name="Xue W."/>
            <person name="Luo G."/>
        </authorList>
    </citation>
    <scope>NUCLEOTIDE SEQUENCE [LARGE SCALE GENOMIC DNA]</scope>
    <source>
        <strain evidence="2 3">AF31-23</strain>
    </source>
</reference>
<feature type="transmembrane region" description="Helical" evidence="1">
    <location>
        <begin position="200"/>
        <end position="224"/>
    </location>
</feature>
<feature type="transmembrane region" description="Helical" evidence="1">
    <location>
        <begin position="97"/>
        <end position="116"/>
    </location>
</feature>
<proteinExistence type="predicted"/>
<organism evidence="2 3">
    <name type="scientific">Bacteroides intestinalis</name>
    <dbReference type="NCBI Taxonomy" id="329854"/>
    <lineage>
        <taxon>Bacteria</taxon>
        <taxon>Pseudomonadati</taxon>
        <taxon>Bacteroidota</taxon>
        <taxon>Bacteroidia</taxon>
        <taxon>Bacteroidales</taxon>
        <taxon>Bacteroidaceae</taxon>
        <taxon>Bacteroides</taxon>
    </lineage>
</organism>
<dbReference type="InterPro" id="IPR049458">
    <property type="entry name" value="EpsG-like"/>
</dbReference>
<protein>
    <submittedName>
        <fullName evidence="2">EpsG family protein</fullName>
    </submittedName>
</protein>
<feature type="transmembrane region" description="Helical" evidence="1">
    <location>
        <begin position="6"/>
        <end position="21"/>
    </location>
</feature>
<comment type="caution">
    <text evidence="2">The sequence shown here is derived from an EMBL/GenBank/DDBJ whole genome shotgun (WGS) entry which is preliminary data.</text>
</comment>
<keyword evidence="1" id="KW-0472">Membrane</keyword>
<accession>A0AB37M905</accession>
<dbReference type="Proteomes" id="UP000286003">
    <property type="component" value="Unassembled WGS sequence"/>
</dbReference>
<dbReference type="RefSeq" id="WP_118477156.1">
    <property type="nucleotide sequence ID" value="NZ_JAQCXL010000016.1"/>
</dbReference>
<feature type="transmembrane region" description="Helical" evidence="1">
    <location>
        <begin position="255"/>
        <end position="274"/>
    </location>
</feature>
<feature type="transmembrane region" description="Helical" evidence="1">
    <location>
        <begin position="164"/>
        <end position="193"/>
    </location>
</feature>
<dbReference type="AlphaFoldDB" id="A0AB37M905"/>
<feature type="transmembrane region" description="Helical" evidence="1">
    <location>
        <begin position="281"/>
        <end position="300"/>
    </location>
</feature>
<keyword evidence="1" id="KW-0812">Transmembrane</keyword>
<dbReference type="Pfam" id="PF14897">
    <property type="entry name" value="EpsG"/>
    <property type="match status" value="1"/>
</dbReference>
<name>A0AB37M905_9BACE</name>
<feature type="transmembrane region" description="Helical" evidence="1">
    <location>
        <begin position="123"/>
        <end position="144"/>
    </location>
</feature>
<keyword evidence="1" id="KW-1133">Transmembrane helix</keyword>